<evidence type="ECO:0000256" key="8">
    <source>
        <dbReference type="ARBA" id="ARBA00037998"/>
    </source>
</evidence>
<dbReference type="GO" id="GO:0006865">
    <property type="term" value="P:amino acid transport"/>
    <property type="evidence" value="ECO:0007669"/>
    <property type="project" value="UniProtKB-KW"/>
</dbReference>
<dbReference type="InterPro" id="IPR052157">
    <property type="entry name" value="BCAA_transport_permease"/>
</dbReference>
<dbReference type="PANTHER" id="PTHR11795">
    <property type="entry name" value="BRANCHED-CHAIN AMINO ACID TRANSPORT SYSTEM PERMEASE PROTEIN LIVH"/>
    <property type="match status" value="1"/>
</dbReference>
<feature type="transmembrane region" description="Helical" evidence="9">
    <location>
        <begin position="224"/>
        <end position="248"/>
    </location>
</feature>
<comment type="similarity">
    <text evidence="8">Belongs to the binding-protein-dependent transport system permease family. LivHM subfamily.</text>
</comment>
<evidence type="ECO:0000256" key="2">
    <source>
        <dbReference type="ARBA" id="ARBA00022448"/>
    </source>
</evidence>
<dbReference type="InterPro" id="IPR001851">
    <property type="entry name" value="ABC_transp_permease"/>
</dbReference>
<keyword evidence="2" id="KW-0813">Transport</keyword>
<evidence type="ECO:0000256" key="4">
    <source>
        <dbReference type="ARBA" id="ARBA00022692"/>
    </source>
</evidence>
<keyword evidence="7 9" id="KW-0472">Membrane</keyword>
<feature type="transmembrane region" description="Helical" evidence="9">
    <location>
        <begin position="260"/>
        <end position="277"/>
    </location>
</feature>
<dbReference type="GO" id="GO:0005886">
    <property type="term" value="C:plasma membrane"/>
    <property type="evidence" value="ECO:0007669"/>
    <property type="project" value="UniProtKB-SubCell"/>
</dbReference>
<feature type="transmembrane region" description="Helical" evidence="9">
    <location>
        <begin position="49"/>
        <end position="73"/>
    </location>
</feature>
<evidence type="ECO:0000256" key="3">
    <source>
        <dbReference type="ARBA" id="ARBA00022475"/>
    </source>
</evidence>
<organism evidence="10 11">
    <name type="scientific">Aerophobetes bacterium</name>
    <dbReference type="NCBI Taxonomy" id="2030807"/>
    <lineage>
        <taxon>Bacteria</taxon>
        <taxon>Candidatus Aerophobota</taxon>
    </lineage>
</organism>
<comment type="subcellular location">
    <subcellularLocation>
        <location evidence="1">Cell membrane</location>
        <topology evidence="1">Multi-pass membrane protein</topology>
    </subcellularLocation>
</comment>
<dbReference type="CDD" id="cd06582">
    <property type="entry name" value="TM_PBP1_LivH_like"/>
    <property type="match status" value="1"/>
</dbReference>
<keyword evidence="5" id="KW-0029">Amino-acid transport</keyword>
<keyword evidence="4 9" id="KW-0812">Transmembrane</keyword>
<evidence type="ECO:0000256" key="9">
    <source>
        <dbReference type="SAM" id="Phobius"/>
    </source>
</evidence>
<name>A0A523QI42_UNCAE</name>
<evidence type="ECO:0000256" key="1">
    <source>
        <dbReference type="ARBA" id="ARBA00004651"/>
    </source>
</evidence>
<dbReference type="AlphaFoldDB" id="A0A523QI42"/>
<feature type="transmembrane region" description="Helical" evidence="9">
    <location>
        <begin position="7"/>
        <end position="29"/>
    </location>
</feature>
<feature type="transmembrane region" description="Helical" evidence="9">
    <location>
        <begin position="94"/>
        <end position="114"/>
    </location>
</feature>
<dbReference type="EMBL" id="SOKU01000243">
    <property type="protein sequence ID" value="TES85223.1"/>
    <property type="molecule type" value="Genomic_DNA"/>
</dbReference>
<sequence length="283" mass="30899">MLAQQIVNGLTIGSFYALMAIGLTIIFGLMDVINFAHGEFYMLSGFLTLLFASVFKINWFLSVVMAVAIVFFFGQMCEKLILKPLRDASLLNKALSMIGLSFFLKNLIIASVGARSHDVVFPQEGLSLRFGSVLVTYEQVWFMGMAFLVFILLYVLLYWTKRGKAMRATFQNKEAAALMGVDIHKMYSWTFGLGCLLAAVAGSLLGTLYMVYPAMGDIVIIKSFIVAIMGGMGSIPGAICGGFTLGVVESLAAGYISSEYKDVVGFLIVIVLLLVRPKGMFGK</sequence>
<comment type="caution">
    <text evidence="10">The sequence shown here is derived from an EMBL/GenBank/DDBJ whole genome shotgun (WGS) entry which is preliminary data.</text>
</comment>
<dbReference type="PANTHER" id="PTHR11795:SF452">
    <property type="entry name" value="ABC TRANSPORTER PERMEASE PROTEIN"/>
    <property type="match status" value="1"/>
</dbReference>
<feature type="transmembrane region" description="Helical" evidence="9">
    <location>
        <begin position="140"/>
        <end position="159"/>
    </location>
</feature>
<evidence type="ECO:0000313" key="10">
    <source>
        <dbReference type="EMBL" id="TES85223.1"/>
    </source>
</evidence>
<feature type="transmembrane region" description="Helical" evidence="9">
    <location>
        <begin position="189"/>
        <end position="212"/>
    </location>
</feature>
<dbReference type="GO" id="GO:0022857">
    <property type="term" value="F:transmembrane transporter activity"/>
    <property type="evidence" value="ECO:0007669"/>
    <property type="project" value="InterPro"/>
</dbReference>
<dbReference type="Proteomes" id="UP000320781">
    <property type="component" value="Unassembled WGS sequence"/>
</dbReference>
<protein>
    <submittedName>
        <fullName evidence="10">Branched-chain amino acid ABC transporter permease</fullName>
    </submittedName>
</protein>
<evidence type="ECO:0000256" key="5">
    <source>
        <dbReference type="ARBA" id="ARBA00022970"/>
    </source>
</evidence>
<evidence type="ECO:0000313" key="11">
    <source>
        <dbReference type="Proteomes" id="UP000320781"/>
    </source>
</evidence>
<dbReference type="Pfam" id="PF02653">
    <property type="entry name" value="BPD_transp_2"/>
    <property type="match status" value="1"/>
</dbReference>
<evidence type="ECO:0000256" key="6">
    <source>
        <dbReference type="ARBA" id="ARBA00022989"/>
    </source>
</evidence>
<accession>A0A523QI42</accession>
<proteinExistence type="inferred from homology"/>
<reference evidence="10 11" key="1">
    <citation type="submission" date="2019-03" db="EMBL/GenBank/DDBJ databases">
        <title>Metabolic potential of uncultured bacteria and archaea associated with petroleum seepage in deep-sea sediments.</title>
        <authorList>
            <person name="Dong X."/>
            <person name="Hubert C."/>
        </authorList>
    </citation>
    <scope>NUCLEOTIDE SEQUENCE [LARGE SCALE GENOMIC DNA]</scope>
    <source>
        <strain evidence="10">E44_bin92</strain>
    </source>
</reference>
<evidence type="ECO:0000256" key="7">
    <source>
        <dbReference type="ARBA" id="ARBA00023136"/>
    </source>
</evidence>
<keyword evidence="3" id="KW-1003">Cell membrane</keyword>
<gene>
    <name evidence="10" type="ORF">E3J95_04910</name>
</gene>
<keyword evidence="6 9" id="KW-1133">Transmembrane helix</keyword>